<dbReference type="SUPFAM" id="SSF63829">
    <property type="entry name" value="Calcium-dependent phosphotriesterase"/>
    <property type="match status" value="1"/>
</dbReference>
<gene>
    <name evidence="1" type="ordered locus">Nwat_0943</name>
</gene>
<dbReference type="Proteomes" id="UP000000393">
    <property type="component" value="Chromosome"/>
</dbReference>
<organism evidence="1 2">
    <name type="scientific">Nitrosococcus watsoni (strain C-113)</name>
    <dbReference type="NCBI Taxonomy" id="105559"/>
    <lineage>
        <taxon>Bacteria</taxon>
        <taxon>Pseudomonadati</taxon>
        <taxon>Pseudomonadota</taxon>
        <taxon>Gammaproteobacteria</taxon>
        <taxon>Chromatiales</taxon>
        <taxon>Chromatiaceae</taxon>
        <taxon>Nitrosococcus</taxon>
    </lineage>
</organism>
<evidence type="ECO:0000313" key="1">
    <source>
        <dbReference type="EMBL" id="ADJ27887.1"/>
    </source>
</evidence>
<dbReference type="InterPro" id="IPR008557">
    <property type="entry name" value="PhoX"/>
</dbReference>
<name>D8K4R0_NITWC</name>
<dbReference type="PANTHER" id="PTHR35399">
    <property type="entry name" value="SLR8030 PROTEIN"/>
    <property type="match status" value="1"/>
</dbReference>
<keyword evidence="2" id="KW-1185">Reference proteome</keyword>
<accession>D8K4R0</accession>
<dbReference type="PANTHER" id="PTHR35399:SF2">
    <property type="entry name" value="DUF839 DOMAIN-CONTAINING PROTEIN"/>
    <property type="match status" value="1"/>
</dbReference>
<dbReference type="Pfam" id="PF05787">
    <property type="entry name" value="PhoX"/>
    <property type="match status" value="1"/>
</dbReference>
<evidence type="ECO:0000313" key="2">
    <source>
        <dbReference type="Proteomes" id="UP000000393"/>
    </source>
</evidence>
<evidence type="ECO:0008006" key="3">
    <source>
        <dbReference type="Google" id="ProtNLM"/>
    </source>
</evidence>
<dbReference type="AlphaFoldDB" id="D8K4R0"/>
<protein>
    <recommendedName>
        <fullName evidence="3">Phosphatase</fullName>
    </recommendedName>
</protein>
<dbReference type="HOGENOM" id="CLU_018570_2_0_6"/>
<proteinExistence type="predicted"/>
<sequence>MKIRSNKCKEKTAPLASNEVRLTAAGDPFTSILARRLKRRTLLKGVGLAAASPMLTWASPLLALEQVPADSESALRFETITGSGADRVTVPKGYQAQVLLSWGKALFPEVPDLDLQHLETLLTPKGADLQAKRFGYNCDFNGFFPLFQQNSSRRGLLATNHEFTSEELIFSGWPGNDNPERANFVRKFPAMVAAMKAAHGVSIAEVIKRDGQWHLAQNSSFNRRITGETPMELTGPAAGHDLLQTAADPSGKKVLGTLNNCAGGKTPWGTLLTCEENFDQYFGNLEGLESLATEESPNQAKLKKYAALHGRLSPPRELSPRGWELVDKRFDIAENPTEALRFGWVVEIDPYHPKSTPKKRTALGRFKHEGANMMVGPEGQVTVYSGDDTQFEYIYKFVSAEAYDPNNRAHNLTLLDKGTLYVARFKENGSGEWLPLVFGRNPLNKDHGFASQAEVLINTRRAADLLGATPMDRPEDIEVSPVNSKIYVALTNNILRGLELETLNGRQIVGAVDGANPRGPNKMGHILEMAEDSDDPTALTFSWEVFILCGNPADPAAKFLTSLTASSVVGPQDTYFGGYASAAKISPLASPDNLAFDQVGNLWIATDGETHGLNLAEPINNGLYAVPTAGKERGRVRQFLSGPKGCEVCGPEFTPDNRTLFVNIQHPGEGGTLSQRLSDWPEGHGQPPRPSVIVVTKTDGGKIGG</sequence>
<dbReference type="RefSeq" id="WP_013219989.1">
    <property type="nucleotide sequence ID" value="NC_014315.1"/>
</dbReference>
<dbReference type="EMBL" id="CP002086">
    <property type="protein sequence ID" value="ADJ27887.1"/>
    <property type="molecule type" value="Genomic_DNA"/>
</dbReference>
<dbReference type="OrthoDB" id="9801383at2"/>
<reference evidence="1 2" key="1">
    <citation type="submission" date="2010-06" db="EMBL/GenBank/DDBJ databases">
        <title>Complete sequence of chromosome of Nitrosococcus watsoni C-113.</title>
        <authorList>
            <consortium name="US DOE Joint Genome Institute"/>
            <person name="Lucas S."/>
            <person name="Copeland A."/>
            <person name="Lapidus A."/>
            <person name="Cheng J.-F."/>
            <person name="Bruce D."/>
            <person name="Goodwin L."/>
            <person name="Pitluck S."/>
            <person name="Malfatti S.A."/>
            <person name="Chain P.S.G."/>
            <person name="Land M."/>
            <person name="Hauser L."/>
            <person name="Kyrpides N."/>
            <person name="Ivanova N."/>
            <person name="Cambell M.A."/>
            <person name="Heidelberg J.F."/>
            <person name="Klotz M.G."/>
            <person name="Woyke T."/>
        </authorList>
    </citation>
    <scope>NUCLEOTIDE SEQUENCE [LARGE SCALE GENOMIC DNA]</scope>
    <source>
        <strain evidence="1 2">C-113</strain>
    </source>
</reference>
<dbReference type="STRING" id="105559.Nwat_0943"/>
<dbReference type="KEGG" id="nwa:Nwat_0943"/>
<dbReference type="eggNOG" id="COG3211">
    <property type="taxonomic scope" value="Bacteria"/>
</dbReference>